<evidence type="ECO:0000313" key="2">
    <source>
        <dbReference type="Proteomes" id="UP000242715"/>
    </source>
</evidence>
<gene>
    <name evidence="1" type="ORF">TSUD_303620</name>
</gene>
<organism evidence="1 2">
    <name type="scientific">Trifolium subterraneum</name>
    <name type="common">Subterranean clover</name>
    <dbReference type="NCBI Taxonomy" id="3900"/>
    <lineage>
        <taxon>Eukaryota</taxon>
        <taxon>Viridiplantae</taxon>
        <taxon>Streptophyta</taxon>
        <taxon>Embryophyta</taxon>
        <taxon>Tracheophyta</taxon>
        <taxon>Spermatophyta</taxon>
        <taxon>Magnoliopsida</taxon>
        <taxon>eudicotyledons</taxon>
        <taxon>Gunneridae</taxon>
        <taxon>Pentapetalae</taxon>
        <taxon>rosids</taxon>
        <taxon>fabids</taxon>
        <taxon>Fabales</taxon>
        <taxon>Fabaceae</taxon>
        <taxon>Papilionoideae</taxon>
        <taxon>50 kb inversion clade</taxon>
        <taxon>NPAAA clade</taxon>
        <taxon>Hologalegina</taxon>
        <taxon>IRL clade</taxon>
        <taxon>Trifolieae</taxon>
        <taxon>Trifolium</taxon>
    </lineage>
</organism>
<dbReference type="OrthoDB" id="10324902at2759"/>
<name>A0A2Z6LMZ8_TRISU</name>
<dbReference type="EMBL" id="DF973199">
    <property type="protein sequence ID" value="GAU19549.1"/>
    <property type="molecule type" value="Genomic_DNA"/>
</dbReference>
<accession>A0A2Z6LMZ8</accession>
<sequence length="121" mass="13293">MLGDNIPLDGAITNASEIEEAAMMERSHTLLQNMGVTLEDLKDVKNTHDGWLHYINECLPHFQHRLGFNTACCPIRNNSSRSRGNWGIPRSTPDIWSTEIDHLYLGNSITGGNDGSGSKGG</sequence>
<dbReference type="Proteomes" id="UP000242715">
    <property type="component" value="Unassembled WGS sequence"/>
</dbReference>
<reference evidence="2" key="1">
    <citation type="journal article" date="2017" name="Front. Plant Sci.">
        <title>Climate Clever Clovers: New Paradigm to Reduce the Environmental Footprint of Ruminants by Breeding Low Methanogenic Forages Utilizing Haplotype Variation.</title>
        <authorList>
            <person name="Kaur P."/>
            <person name="Appels R."/>
            <person name="Bayer P.E."/>
            <person name="Keeble-Gagnere G."/>
            <person name="Wang J."/>
            <person name="Hirakawa H."/>
            <person name="Shirasawa K."/>
            <person name="Vercoe P."/>
            <person name="Stefanova K."/>
            <person name="Durmic Z."/>
            <person name="Nichols P."/>
            <person name="Revell C."/>
            <person name="Isobe S.N."/>
            <person name="Edwards D."/>
            <person name="Erskine W."/>
        </authorList>
    </citation>
    <scope>NUCLEOTIDE SEQUENCE [LARGE SCALE GENOMIC DNA]</scope>
    <source>
        <strain evidence="2">cv. Daliak</strain>
    </source>
</reference>
<protein>
    <submittedName>
        <fullName evidence="1">Uncharacterized protein</fullName>
    </submittedName>
</protein>
<evidence type="ECO:0000313" key="1">
    <source>
        <dbReference type="EMBL" id="GAU19549.1"/>
    </source>
</evidence>
<proteinExistence type="predicted"/>
<keyword evidence="2" id="KW-1185">Reference proteome</keyword>
<dbReference type="AlphaFoldDB" id="A0A2Z6LMZ8"/>